<proteinExistence type="predicted"/>
<dbReference type="Proteomes" id="UP001056120">
    <property type="component" value="Linkage Group LG11"/>
</dbReference>
<reference evidence="2" key="1">
    <citation type="journal article" date="2022" name="Mol. Ecol. Resour.">
        <title>The genomes of chicory, endive, great burdock and yacon provide insights into Asteraceae palaeo-polyploidization history and plant inulin production.</title>
        <authorList>
            <person name="Fan W."/>
            <person name="Wang S."/>
            <person name="Wang H."/>
            <person name="Wang A."/>
            <person name="Jiang F."/>
            <person name="Liu H."/>
            <person name="Zhao H."/>
            <person name="Xu D."/>
            <person name="Zhang Y."/>
        </authorList>
    </citation>
    <scope>NUCLEOTIDE SEQUENCE [LARGE SCALE GENOMIC DNA]</scope>
    <source>
        <strain evidence="2">cv. Yunnan</strain>
    </source>
</reference>
<evidence type="ECO:0000313" key="2">
    <source>
        <dbReference type="Proteomes" id="UP001056120"/>
    </source>
</evidence>
<reference evidence="1 2" key="2">
    <citation type="journal article" date="2022" name="Mol. Ecol. Resour.">
        <title>The genomes of chicory, endive, great burdock and yacon provide insights into Asteraceae paleo-polyploidization history and plant inulin production.</title>
        <authorList>
            <person name="Fan W."/>
            <person name="Wang S."/>
            <person name="Wang H."/>
            <person name="Wang A."/>
            <person name="Jiang F."/>
            <person name="Liu H."/>
            <person name="Zhao H."/>
            <person name="Xu D."/>
            <person name="Zhang Y."/>
        </authorList>
    </citation>
    <scope>NUCLEOTIDE SEQUENCE [LARGE SCALE GENOMIC DNA]</scope>
    <source>
        <strain evidence="2">cv. Yunnan</strain>
        <tissue evidence="1">Leaves</tissue>
    </source>
</reference>
<sequence>MDLMLFAKRAVVCDGTSSNDDEENGDGDEEDAGEWGVYWKTGNFIATEEIIGLGLKSEETPLLSFSIWTSDFF</sequence>
<name>A0ACB9HRY9_9ASTR</name>
<comment type="caution">
    <text evidence="1">The sequence shown here is derived from an EMBL/GenBank/DDBJ whole genome shotgun (WGS) entry which is preliminary data.</text>
</comment>
<organism evidence="1 2">
    <name type="scientific">Smallanthus sonchifolius</name>
    <dbReference type="NCBI Taxonomy" id="185202"/>
    <lineage>
        <taxon>Eukaryota</taxon>
        <taxon>Viridiplantae</taxon>
        <taxon>Streptophyta</taxon>
        <taxon>Embryophyta</taxon>
        <taxon>Tracheophyta</taxon>
        <taxon>Spermatophyta</taxon>
        <taxon>Magnoliopsida</taxon>
        <taxon>eudicotyledons</taxon>
        <taxon>Gunneridae</taxon>
        <taxon>Pentapetalae</taxon>
        <taxon>asterids</taxon>
        <taxon>campanulids</taxon>
        <taxon>Asterales</taxon>
        <taxon>Asteraceae</taxon>
        <taxon>Asteroideae</taxon>
        <taxon>Heliantheae alliance</taxon>
        <taxon>Millerieae</taxon>
        <taxon>Smallanthus</taxon>
    </lineage>
</organism>
<keyword evidence="2" id="KW-1185">Reference proteome</keyword>
<gene>
    <name evidence="1" type="ORF">L1987_33478</name>
</gene>
<accession>A0ACB9HRY9</accession>
<dbReference type="EMBL" id="CM042028">
    <property type="protein sequence ID" value="KAI3798208.1"/>
    <property type="molecule type" value="Genomic_DNA"/>
</dbReference>
<evidence type="ECO:0000313" key="1">
    <source>
        <dbReference type="EMBL" id="KAI3798208.1"/>
    </source>
</evidence>
<protein>
    <submittedName>
        <fullName evidence="1">Uncharacterized protein</fullName>
    </submittedName>
</protein>